<name>A0A9W6HSL7_9MICO</name>
<organism evidence="2 3">
    <name type="scientific">Microbacterium keratanolyticum</name>
    <dbReference type="NCBI Taxonomy" id="67574"/>
    <lineage>
        <taxon>Bacteria</taxon>
        <taxon>Bacillati</taxon>
        <taxon>Actinomycetota</taxon>
        <taxon>Actinomycetes</taxon>
        <taxon>Micrococcales</taxon>
        <taxon>Microbacteriaceae</taxon>
        <taxon>Microbacterium</taxon>
    </lineage>
</organism>
<proteinExistence type="predicted"/>
<accession>A0A9W6HSL7</accession>
<dbReference type="AlphaFoldDB" id="A0A9W6HSL7"/>
<evidence type="ECO:0000313" key="3">
    <source>
        <dbReference type="Proteomes" id="UP001142325"/>
    </source>
</evidence>
<feature type="transmembrane region" description="Helical" evidence="1">
    <location>
        <begin position="61"/>
        <end position="82"/>
    </location>
</feature>
<feature type="transmembrane region" description="Helical" evidence="1">
    <location>
        <begin position="142"/>
        <end position="163"/>
    </location>
</feature>
<evidence type="ECO:0000256" key="1">
    <source>
        <dbReference type="SAM" id="Phobius"/>
    </source>
</evidence>
<keyword evidence="1" id="KW-0812">Transmembrane</keyword>
<feature type="transmembrane region" description="Helical" evidence="1">
    <location>
        <begin position="103"/>
        <end position="127"/>
    </location>
</feature>
<protein>
    <recommendedName>
        <fullName evidence="4">DUF1648 domain-containing protein</fullName>
    </recommendedName>
</protein>
<keyword evidence="1" id="KW-1133">Transmembrane helix</keyword>
<keyword evidence="1" id="KW-0472">Membrane</keyword>
<dbReference type="EMBL" id="BSET01000001">
    <property type="protein sequence ID" value="GLK01889.1"/>
    <property type="molecule type" value="Genomic_DNA"/>
</dbReference>
<reference evidence="2" key="1">
    <citation type="journal article" date="2014" name="Int. J. Syst. Evol. Microbiol.">
        <title>Complete genome sequence of Corynebacterium casei LMG S-19264T (=DSM 44701T), isolated from a smear-ripened cheese.</title>
        <authorList>
            <consortium name="US DOE Joint Genome Institute (JGI-PGF)"/>
            <person name="Walter F."/>
            <person name="Albersmeier A."/>
            <person name="Kalinowski J."/>
            <person name="Ruckert C."/>
        </authorList>
    </citation>
    <scope>NUCLEOTIDE SEQUENCE</scope>
    <source>
        <strain evidence="2">VKM Ac-1958</strain>
    </source>
</reference>
<comment type="caution">
    <text evidence="2">The sequence shown here is derived from an EMBL/GenBank/DDBJ whole genome shotgun (WGS) entry which is preliminary data.</text>
</comment>
<feature type="transmembrane region" description="Helical" evidence="1">
    <location>
        <begin position="12"/>
        <end position="35"/>
    </location>
</feature>
<dbReference type="Proteomes" id="UP001142325">
    <property type="component" value="Unassembled WGS sequence"/>
</dbReference>
<gene>
    <name evidence="2" type="ORF">GCM10017596_16040</name>
</gene>
<sequence length="346" mass="35722">MTHDQRRARTAALWVGVIVPLAILALAAVVVLVWLPEVPNPSAIHWGTDGADGFGPPWMNLGPLLIGAALVISFAVMGRFAGRLPQHQEGPATLLPRSQDPSFTARFLAATSLGLASMMGLLTLVIVGSQRGLEDAQDAPDIGVAVLIAFAVLVGVTALGWFLQPASPKPQLRSGPSAAPLPLADGASAAWFGSATLSRSGIITLGVLLFITLALGVGLVAVDAVAGWILVATAVVLILLMLATSVFHVRADSAGLHVRGALGWPRYEIPAAEIASVRAVAVNPFGEFGGWGIRWGVDGRFGVVLRTGEGIEVTCKNGKIMVVTVDDATTCAAVLSTAASARKDDA</sequence>
<keyword evidence="3" id="KW-1185">Reference proteome</keyword>
<reference evidence="2" key="2">
    <citation type="submission" date="2023-01" db="EMBL/GenBank/DDBJ databases">
        <authorList>
            <person name="Sun Q."/>
            <person name="Evtushenko L."/>
        </authorList>
    </citation>
    <scope>NUCLEOTIDE SEQUENCE</scope>
    <source>
        <strain evidence="2">VKM Ac-1958</strain>
    </source>
</reference>
<feature type="transmembrane region" description="Helical" evidence="1">
    <location>
        <begin position="228"/>
        <end position="249"/>
    </location>
</feature>
<evidence type="ECO:0008006" key="4">
    <source>
        <dbReference type="Google" id="ProtNLM"/>
    </source>
</evidence>
<dbReference type="RefSeq" id="WP_204939491.1">
    <property type="nucleotide sequence ID" value="NZ_BAAAUM010000001.1"/>
</dbReference>
<evidence type="ECO:0000313" key="2">
    <source>
        <dbReference type="EMBL" id="GLK01889.1"/>
    </source>
</evidence>
<feature type="transmembrane region" description="Helical" evidence="1">
    <location>
        <begin position="202"/>
        <end position="222"/>
    </location>
</feature>